<feature type="transmembrane region" description="Helical" evidence="1">
    <location>
        <begin position="76"/>
        <end position="98"/>
    </location>
</feature>
<sequence length="153" mass="17653">MTIFLKITDFLLLYLLIALWVGDFFSMRMQGKASEAVSKLLRNDAEPLKIAIENPVHISDATQALIDKKLASINRWYWLAKKNVVMLVVLGLQQWLVITAKQNWGLVTIELAMLVICGIILAADLRVNHVRVQLEKALKPYEDRLWFEYQLRS</sequence>
<keyword evidence="3" id="KW-1185">Reference proteome</keyword>
<keyword evidence="1" id="KW-1133">Transmembrane helix</keyword>
<evidence type="ECO:0000313" key="3">
    <source>
        <dbReference type="Proteomes" id="UP001597156"/>
    </source>
</evidence>
<dbReference type="EMBL" id="JBHTLH010000038">
    <property type="protein sequence ID" value="MFD1125775.1"/>
    <property type="molecule type" value="Genomic_DNA"/>
</dbReference>
<keyword evidence="1" id="KW-0812">Transmembrane</keyword>
<name>A0ABW3PV00_9LACO</name>
<feature type="transmembrane region" description="Helical" evidence="1">
    <location>
        <begin position="104"/>
        <end position="123"/>
    </location>
</feature>
<feature type="transmembrane region" description="Helical" evidence="1">
    <location>
        <begin position="6"/>
        <end position="25"/>
    </location>
</feature>
<reference evidence="3" key="1">
    <citation type="journal article" date="2019" name="Int. J. Syst. Evol. Microbiol.">
        <title>The Global Catalogue of Microorganisms (GCM) 10K type strain sequencing project: providing services to taxonomists for standard genome sequencing and annotation.</title>
        <authorList>
            <consortium name="The Broad Institute Genomics Platform"/>
            <consortium name="The Broad Institute Genome Sequencing Center for Infectious Disease"/>
            <person name="Wu L."/>
            <person name="Ma J."/>
        </authorList>
    </citation>
    <scope>NUCLEOTIDE SEQUENCE [LARGE SCALE GENOMIC DNA]</scope>
    <source>
        <strain evidence="3">CCUG 71848</strain>
    </source>
</reference>
<accession>A0ABW3PV00</accession>
<comment type="caution">
    <text evidence="2">The sequence shown here is derived from an EMBL/GenBank/DDBJ whole genome shotgun (WGS) entry which is preliminary data.</text>
</comment>
<proteinExistence type="predicted"/>
<organism evidence="2 3">
    <name type="scientific">Lentilactobacillus raoultii</name>
    <dbReference type="NCBI Taxonomy" id="1987503"/>
    <lineage>
        <taxon>Bacteria</taxon>
        <taxon>Bacillati</taxon>
        <taxon>Bacillota</taxon>
        <taxon>Bacilli</taxon>
        <taxon>Lactobacillales</taxon>
        <taxon>Lactobacillaceae</taxon>
        <taxon>Lentilactobacillus</taxon>
    </lineage>
</organism>
<evidence type="ECO:0000256" key="1">
    <source>
        <dbReference type="SAM" id="Phobius"/>
    </source>
</evidence>
<protein>
    <submittedName>
        <fullName evidence="2">Uncharacterized protein</fullName>
    </submittedName>
</protein>
<gene>
    <name evidence="2" type="ORF">ACFQ22_10480</name>
</gene>
<dbReference type="Proteomes" id="UP001597156">
    <property type="component" value="Unassembled WGS sequence"/>
</dbReference>
<keyword evidence="1" id="KW-0472">Membrane</keyword>
<dbReference type="RefSeq" id="WP_121979315.1">
    <property type="nucleotide sequence ID" value="NZ_JBHTLH010000038.1"/>
</dbReference>
<evidence type="ECO:0000313" key="2">
    <source>
        <dbReference type="EMBL" id="MFD1125775.1"/>
    </source>
</evidence>